<evidence type="ECO:0000259" key="2">
    <source>
        <dbReference type="Pfam" id="PF18765"/>
    </source>
</evidence>
<dbReference type="RefSeq" id="WP_256532661.1">
    <property type="nucleotide sequence ID" value="NZ_CP101824.1"/>
</dbReference>
<gene>
    <name evidence="3" type="ORF">ACFOUR_10665</name>
</gene>
<feature type="domain" description="Polymerase beta nucleotidyltransferase" evidence="2">
    <location>
        <begin position="29"/>
        <end position="117"/>
    </location>
</feature>
<comment type="caution">
    <text evidence="3">The sequence shown here is derived from an EMBL/GenBank/DDBJ whole genome shotgun (WGS) entry which is preliminary data.</text>
</comment>
<dbReference type="SUPFAM" id="SSF81301">
    <property type="entry name" value="Nucleotidyltransferase"/>
    <property type="match status" value="1"/>
</dbReference>
<organism evidence="3 4">
    <name type="scientific">Halovivax cerinus</name>
    <dbReference type="NCBI Taxonomy" id="1487865"/>
    <lineage>
        <taxon>Archaea</taxon>
        <taxon>Methanobacteriati</taxon>
        <taxon>Methanobacteriota</taxon>
        <taxon>Stenosarchaea group</taxon>
        <taxon>Halobacteria</taxon>
        <taxon>Halobacteriales</taxon>
        <taxon>Natrialbaceae</taxon>
        <taxon>Halovivax</taxon>
    </lineage>
</organism>
<dbReference type="NCBIfam" id="NF047752">
    <property type="entry name" value="MntA_antitoxin"/>
    <property type="match status" value="1"/>
</dbReference>
<dbReference type="InterPro" id="IPR041633">
    <property type="entry name" value="Polbeta"/>
</dbReference>
<proteinExistence type="predicted"/>
<feature type="region of interest" description="Disordered" evidence="1">
    <location>
        <begin position="1"/>
        <end position="20"/>
    </location>
</feature>
<keyword evidence="4" id="KW-1185">Reference proteome</keyword>
<name>A0ABD5NQ28_9EURY</name>
<sequence>MGDRFPPAADGRTDGGSGNRSLDLDTIRGVLADRPVRLAVLFGSQATGITDAQSDVDIAVELMEEAHGDASQIRMELLVALSIALDRNDIDLSLISDLTPRVGLAAFTEGQLIVGSTERMRHHRHRFERRVTEQGQDDLRERFDAVLENVDAAVGEGA</sequence>
<dbReference type="InterPro" id="IPR052930">
    <property type="entry name" value="TA_antitoxin_MntA"/>
</dbReference>
<dbReference type="CDD" id="cd05403">
    <property type="entry name" value="NT_KNTase_like"/>
    <property type="match status" value="1"/>
</dbReference>
<dbReference type="Pfam" id="PF18765">
    <property type="entry name" value="Polbeta"/>
    <property type="match status" value="1"/>
</dbReference>
<dbReference type="InterPro" id="IPR043519">
    <property type="entry name" value="NT_sf"/>
</dbReference>
<dbReference type="PANTHER" id="PTHR43852">
    <property type="entry name" value="NUCLEOTIDYLTRANSFERASE"/>
    <property type="match status" value="1"/>
</dbReference>
<dbReference type="Gene3D" id="3.30.460.10">
    <property type="entry name" value="Beta Polymerase, domain 2"/>
    <property type="match status" value="1"/>
</dbReference>
<protein>
    <submittedName>
        <fullName evidence="3">Nucleotidyltransferase family protein</fullName>
    </submittedName>
</protein>
<evidence type="ECO:0000313" key="4">
    <source>
        <dbReference type="Proteomes" id="UP001595846"/>
    </source>
</evidence>
<dbReference type="EMBL" id="JBHSAQ010000007">
    <property type="protein sequence ID" value="MFC3958825.1"/>
    <property type="molecule type" value="Genomic_DNA"/>
</dbReference>
<evidence type="ECO:0000256" key="1">
    <source>
        <dbReference type="SAM" id="MobiDB-lite"/>
    </source>
</evidence>
<evidence type="ECO:0000313" key="3">
    <source>
        <dbReference type="EMBL" id="MFC3958825.1"/>
    </source>
</evidence>
<dbReference type="PANTHER" id="PTHR43852:SF3">
    <property type="entry name" value="NUCLEOTIDYLTRANSFERASE"/>
    <property type="match status" value="1"/>
</dbReference>
<dbReference type="AlphaFoldDB" id="A0ABD5NQ28"/>
<accession>A0ABD5NQ28</accession>
<dbReference type="GeneID" id="73901762"/>
<dbReference type="Proteomes" id="UP001595846">
    <property type="component" value="Unassembled WGS sequence"/>
</dbReference>
<reference evidence="3 4" key="1">
    <citation type="journal article" date="2019" name="Int. J. Syst. Evol. Microbiol.">
        <title>The Global Catalogue of Microorganisms (GCM) 10K type strain sequencing project: providing services to taxonomists for standard genome sequencing and annotation.</title>
        <authorList>
            <consortium name="The Broad Institute Genomics Platform"/>
            <consortium name="The Broad Institute Genome Sequencing Center for Infectious Disease"/>
            <person name="Wu L."/>
            <person name="Ma J."/>
        </authorList>
    </citation>
    <scope>NUCLEOTIDE SEQUENCE [LARGE SCALE GENOMIC DNA]</scope>
    <source>
        <strain evidence="3 4">IBRC-M 10256</strain>
    </source>
</reference>